<dbReference type="EMBL" id="JAUTXT010000021">
    <property type="protein sequence ID" value="KAK3674139.1"/>
    <property type="molecule type" value="Genomic_DNA"/>
</dbReference>
<dbReference type="Pfam" id="PF00621">
    <property type="entry name" value="RhoGEF"/>
    <property type="match status" value="1"/>
</dbReference>
<dbReference type="SUPFAM" id="SSF48065">
    <property type="entry name" value="DBL homology domain (DH-domain)"/>
    <property type="match status" value="1"/>
</dbReference>
<dbReference type="InterPro" id="IPR035899">
    <property type="entry name" value="DBL_dom_sf"/>
</dbReference>
<sequence length="732" mass="81060">MFPAMQAQVFANERFSRSGPSLESTSSYSTVVQRRNVRSFSTSSLSSGGSSVLGRGPVKPTERRLSLSAVFSRGAEALRGSDCDRPIVKLVDVDEDVENPCTISDAGESIDGNITIEEDTVEQPARCRRGCDGLAGVSGFKHIWKMAQHTETQEERSTAAHNPSNLPSFVAYDDFGEHYELLRLTVVDSQQSIQNWPEYDAAFETLAYTLNPLQRRNDNQKRALRVRDLLIKPIQRLPRYMLLFQDLQKLTPVCDDPGAHAGLEDIVGQLEAACERLNRSRRSLDHTRVLDSTWLVSERLSFHNQLPRVAFLKLLGNVELCGCLHIAYRSKEEIKGRYVISVLFETTLLLAIVDDADTTYNVLAGIALGNVTMAETDNGRGLQCHTAPHSWKLVYEHQTRMYELIFTACSGTEARVWRERIAQCAMLQTKVAAESNRGSFELFSPLVDDMRTIGKAMGKAGSFVRRMSHDSIRRAATVASTTNLSQVIIKNTQACKEALDPAQATLQIPRSQSVATPSHVQTLAPRRAERIRIEALLSDVWTKDVLPYPGMTPRRSDPIRASANHVMRKFSMASITSNFSTSKRNASYSSMSSSRKEDMPPPRTTGSGRDRRPTRPPPVSFQTAPDAFLPEDFTVGGTMPRTKRSALRTLTMTLERPFSPAPSERKPEPLRRAQSVHDANSADTPPAYTVVQQRANTPAPSSTGQGTAGASEAGATTPRKTQSKSRLLRMFA</sequence>
<comment type="caution">
    <text evidence="3">The sequence shown here is derived from an EMBL/GenBank/DDBJ whole genome shotgun (WGS) entry which is preliminary data.</text>
</comment>
<feature type="domain" description="DH" evidence="2">
    <location>
        <begin position="213"/>
        <end position="280"/>
    </location>
</feature>
<feature type="compositionally biased region" description="Low complexity" evidence="1">
    <location>
        <begin position="701"/>
        <end position="717"/>
    </location>
</feature>
<feature type="compositionally biased region" description="Polar residues" evidence="1">
    <location>
        <begin position="690"/>
        <end position="700"/>
    </location>
</feature>
<feature type="compositionally biased region" description="Basic residues" evidence="1">
    <location>
        <begin position="721"/>
        <end position="732"/>
    </location>
</feature>
<feature type="region of interest" description="Disordered" evidence="1">
    <location>
        <begin position="582"/>
        <end position="732"/>
    </location>
</feature>
<reference evidence="3" key="1">
    <citation type="submission" date="2023-07" db="EMBL/GenBank/DDBJ databases">
        <title>Black Yeasts Isolated from many extreme environments.</title>
        <authorList>
            <person name="Coleine C."/>
            <person name="Stajich J.E."/>
            <person name="Selbmann L."/>
        </authorList>
    </citation>
    <scope>NUCLEOTIDE SEQUENCE</scope>
    <source>
        <strain evidence="3">CCFEE 5485</strain>
    </source>
</reference>
<keyword evidence="4" id="KW-1185">Reference proteome</keyword>
<dbReference type="AlphaFoldDB" id="A0AAE1C0V9"/>
<accession>A0AAE1C0V9</accession>
<protein>
    <recommendedName>
        <fullName evidence="2">DH domain-containing protein</fullName>
    </recommendedName>
</protein>
<gene>
    <name evidence="3" type="ORF">LTR78_005986</name>
</gene>
<dbReference type="Proteomes" id="UP001274830">
    <property type="component" value="Unassembled WGS sequence"/>
</dbReference>
<evidence type="ECO:0000259" key="2">
    <source>
        <dbReference type="PROSITE" id="PS50010"/>
    </source>
</evidence>
<evidence type="ECO:0000313" key="3">
    <source>
        <dbReference type="EMBL" id="KAK3674139.1"/>
    </source>
</evidence>
<proteinExistence type="predicted"/>
<dbReference type="InterPro" id="IPR000219">
    <property type="entry name" value="DH_dom"/>
</dbReference>
<dbReference type="PANTHER" id="PTHR45818:SF3">
    <property type="entry name" value="PROTEIN VAV"/>
    <property type="match status" value="1"/>
</dbReference>
<dbReference type="PANTHER" id="PTHR45818">
    <property type="entry name" value="PROTEIN VAV"/>
    <property type="match status" value="1"/>
</dbReference>
<name>A0AAE1C0V9_9PEZI</name>
<evidence type="ECO:0000313" key="4">
    <source>
        <dbReference type="Proteomes" id="UP001274830"/>
    </source>
</evidence>
<dbReference type="Gene3D" id="1.20.900.10">
    <property type="entry name" value="Dbl homology (DH) domain"/>
    <property type="match status" value="1"/>
</dbReference>
<dbReference type="PROSITE" id="PS50010">
    <property type="entry name" value="DH_2"/>
    <property type="match status" value="1"/>
</dbReference>
<dbReference type="GO" id="GO:0005737">
    <property type="term" value="C:cytoplasm"/>
    <property type="evidence" value="ECO:0007669"/>
    <property type="project" value="TreeGrafter"/>
</dbReference>
<evidence type="ECO:0000256" key="1">
    <source>
        <dbReference type="SAM" id="MobiDB-lite"/>
    </source>
</evidence>
<dbReference type="GO" id="GO:0005085">
    <property type="term" value="F:guanyl-nucleotide exchange factor activity"/>
    <property type="evidence" value="ECO:0007669"/>
    <property type="project" value="InterPro"/>
</dbReference>
<organism evidence="3 4">
    <name type="scientific">Recurvomyces mirabilis</name>
    <dbReference type="NCBI Taxonomy" id="574656"/>
    <lineage>
        <taxon>Eukaryota</taxon>
        <taxon>Fungi</taxon>
        <taxon>Dikarya</taxon>
        <taxon>Ascomycota</taxon>
        <taxon>Pezizomycotina</taxon>
        <taxon>Dothideomycetes</taxon>
        <taxon>Dothideomycetidae</taxon>
        <taxon>Mycosphaerellales</taxon>
        <taxon>Teratosphaeriaceae</taxon>
        <taxon>Recurvomyces</taxon>
    </lineage>
</organism>